<dbReference type="InterPro" id="IPR011991">
    <property type="entry name" value="ArsR-like_HTH"/>
</dbReference>
<keyword evidence="1" id="KW-0805">Transcription regulation</keyword>
<dbReference type="Gene3D" id="1.10.10.10">
    <property type="entry name" value="Winged helix-like DNA-binding domain superfamily/Winged helix DNA-binding domain"/>
    <property type="match status" value="1"/>
</dbReference>
<evidence type="ECO:0000256" key="3">
    <source>
        <dbReference type="ARBA" id="ARBA00023163"/>
    </source>
</evidence>
<dbReference type="InterPro" id="IPR036390">
    <property type="entry name" value="WH_DNA-bd_sf"/>
</dbReference>
<dbReference type="NCBIfam" id="NF033788">
    <property type="entry name" value="HTH_metalloreg"/>
    <property type="match status" value="1"/>
</dbReference>
<evidence type="ECO:0000256" key="2">
    <source>
        <dbReference type="ARBA" id="ARBA00023125"/>
    </source>
</evidence>
<keyword evidence="3" id="KW-0804">Transcription</keyword>
<sequence length="140" mass="14474">MRDETGALAALVALAQEMRLRALRTLLHAFPEGMPAGQLGAAIGCAPSTLTFHLRQLLEAGLVESRRQGVSVIYTARPAGLADLTDYLTEACCGGRPEVCRPRPGSRGGEAVPACPGPSETQAVSQAARAPAGPVGRSRA</sequence>
<gene>
    <name evidence="6" type="ORF">VQ03_17825</name>
</gene>
<protein>
    <recommendedName>
        <fullName evidence="5">HTH arsR-type domain-containing protein</fullName>
    </recommendedName>
</protein>
<dbReference type="SMART" id="SM00418">
    <property type="entry name" value="HTH_ARSR"/>
    <property type="match status" value="1"/>
</dbReference>
<evidence type="ECO:0000259" key="5">
    <source>
        <dbReference type="PROSITE" id="PS50987"/>
    </source>
</evidence>
<dbReference type="InterPro" id="IPR051011">
    <property type="entry name" value="Metal_resp_trans_reg"/>
</dbReference>
<reference evidence="6 7" key="1">
    <citation type="submission" date="2015-03" db="EMBL/GenBank/DDBJ databases">
        <title>Genome sequencing of Methylobacterium tarhaniae DSM 25844.</title>
        <authorList>
            <person name="Chaudhry V."/>
            <person name="Patil P.B."/>
        </authorList>
    </citation>
    <scope>NUCLEOTIDE SEQUENCE [LARGE SCALE GENOMIC DNA]</scope>
    <source>
        <strain evidence="6 7">DSM 25844</strain>
    </source>
</reference>
<dbReference type="CDD" id="cd00090">
    <property type="entry name" value="HTH_ARSR"/>
    <property type="match status" value="1"/>
</dbReference>
<keyword evidence="2" id="KW-0238">DNA-binding</keyword>
<dbReference type="EMBL" id="LABZ01000125">
    <property type="protein sequence ID" value="KMO38157.1"/>
    <property type="molecule type" value="Genomic_DNA"/>
</dbReference>
<dbReference type="InterPro" id="IPR001845">
    <property type="entry name" value="HTH_ArsR_DNA-bd_dom"/>
</dbReference>
<evidence type="ECO:0000256" key="4">
    <source>
        <dbReference type="SAM" id="MobiDB-lite"/>
    </source>
</evidence>
<dbReference type="InterPro" id="IPR036388">
    <property type="entry name" value="WH-like_DNA-bd_sf"/>
</dbReference>
<dbReference type="AlphaFoldDB" id="A0A0J6SX74"/>
<dbReference type="PROSITE" id="PS50987">
    <property type="entry name" value="HTH_ARSR_2"/>
    <property type="match status" value="1"/>
</dbReference>
<organism evidence="6 7">
    <name type="scientific">Methylobacterium tarhaniae</name>
    <dbReference type="NCBI Taxonomy" id="1187852"/>
    <lineage>
        <taxon>Bacteria</taxon>
        <taxon>Pseudomonadati</taxon>
        <taxon>Pseudomonadota</taxon>
        <taxon>Alphaproteobacteria</taxon>
        <taxon>Hyphomicrobiales</taxon>
        <taxon>Methylobacteriaceae</taxon>
        <taxon>Methylobacterium</taxon>
    </lineage>
</organism>
<dbReference type="RefSeq" id="WP_048452229.1">
    <property type="nucleotide sequence ID" value="NZ_LABZ01000125.1"/>
</dbReference>
<dbReference type="OrthoDB" id="9804742at2"/>
<dbReference type="SUPFAM" id="SSF46785">
    <property type="entry name" value="Winged helix' DNA-binding domain"/>
    <property type="match status" value="1"/>
</dbReference>
<dbReference type="GO" id="GO:0003677">
    <property type="term" value="F:DNA binding"/>
    <property type="evidence" value="ECO:0007669"/>
    <property type="project" value="UniProtKB-KW"/>
</dbReference>
<dbReference type="GO" id="GO:0003700">
    <property type="term" value="F:DNA-binding transcription factor activity"/>
    <property type="evidence" value="ECO:0007669"/>
    <property type="project" value="InterPro"/>
</dbReference>
<accession>A0A0J6SX74</accession>
<dbReference type="PATRIC" id="fig|1187852.3.peg.850"/>
<evidence type="ECO:0000256" key="1">
    <source>
        <dbReference type="ARBA" id="ARBA00023015"/>
    </source>
</evidence>
<dbReference type="PANTHER" id="PTHR43132:SF2">
    <property type="entry name" value="ARSENICAL RESISTANCE OPERON REPRESSOR ARSR-RELATED"/>
    <property type="match status" value="1"/>
</dbReference>
<keyword evidence="7" id="KW-1185">Reference proteome</keyword>
<comment type="caution">
    <text evidence="6">The sequence shown here is derived from an EMBL/GenBank/DDBJ whole genome shotgun (WGS) entry which is preliminary data.</text>
</comment>
<evidence type="ECO:0000313" key="6">
    <source>
        <dbReference type="EMBL" id="KMO38157.1"/>
    </source>
</evidence>
<dbReference type="Proteomes" id="UP000036449">
    <property type="component" value="Unassembled WGS sequence"/>
</dbReference>
<dbReference type="Pfam" id="PF12840">
    <property type="entry name" value="HTH_20"/>
    <property type="match status" value="1"/>
</dbReference>
<dbReference type="PANTHER" id="PTHR43132">
    <property type="entry name" value="ARSENICAL RESISTANCE OPERON REPRESSOR ARSR-RELATED"/>
    <property type="match status" value="1"/>
</dbReference>
<proteinExistence type="predicted"/>
<feature type="region of interest" description="Disordered" evidence="4">
    <location>
        <begin position="99"/>
        <end position="140"/>
    </location>
</feature>
<feature type="domain" description="HTH arsR-type" evidence="5">
    <location>
        <begin position="1"/>
        <end position="96"/>
    </location>
</feature>
<name>A0A0J6SX74_9HYPH</name>
<dbReference type="PRINTS" id="PR00778">
    <property type="entry name" value="HTHARSR"/>
</dbReference>
<evidence type="ECO:0000313" key="7">
    <source>
        <dbReference type="Proteomes" id="UP000036449"/>
    </source>
</evidence>